<organism evidence="1 2">
    <name type="scientific">Streptomyces ipomoeae 91-03</name>
    <dbReference type="NCBI Taxonomy" id="698759"/>
    <lineage>
        <taxon>Bacteria</taxon>
        <taxon>Bacillati</taxon>
        <taxon>Actinomycetota</taxon>
        <taxon>Actinomycetes</taxon>
        <taxon>Kitasatosporales</taxon>
        <taxon>Streptomycetaceae</taxon>
        <taxon>Streptomyces</taxon>
    </lineage>
</organism>
<accession>L1KPH7</accession>
<gene>
    <name evidence="1" type="ORF">STRIP9103_08871</name>
</gene>
<reference evidence="1 2" key="1">
    <citation type="submission" date="2012-11" db="EMBL/GenBank/DDBJ databases">
        <authorList>
            <person name="Huguet-Tapia J.C."/>
            <person name="Durkin A.S."/>
            <person name="Pettis G.S."/>
            <person name="Badger J.H."/>
        </authorList>
    </citation>
    <scope>NUCLEOTIDE SEQUENCE [LARGE SCALE GENOMIC DNA]</scope>
    <source>
        <strain evidence="1 2">91-03</strain>
    </source>
</reference>
<name>L1KPH7_9ACTN</name>
<proteinExistence type="predicted"/>
<sequence length="76" mass="8659">MSFRNLDAVSPQAGRFLSRAAVLRTGVRPTTHPAVGRMVCDRCRRESWIMKRQRSGIALILLLCLHDVEAARLRDR</sequence>
<dbReference type="PATRIC" id="fig|698759.3.peg.6936"/>
<keyword evidence="2" id="KW-1185">Reference proteome</keyword>
<evidence type="ECO:0000313" key="2">
    <source>
        <dbReference type="Proteomes" id="UP000010411"/>
    </source>
</evidence>
<dbReference type="Proteomes" id="UP000010411">
    <property type="component" value="Unassembled WGS sequence"/>
</dbReference>
<comment type="caution">
    <text evidence="1">The sequence shown here is derived from an EMBL/GenBank/DDBJ whole genome shotgun (WGS) entry which is preliminary data.</text>
</comment>
<dbReference type="AlphaFoldDB" id="L1KPH7"/>
<protein>
    <submittedName>
        <fullName evidence="1">Uncharacterized protein</fullName>
    </submittedName>
</protein>
<dbReference type="EMBL" id="AEJC01000519">
    <property type="protein sequence ID" value="EKX62385.1"/>
    <property type="molecule type" value="Genomic_DNA"/>
</dbReference>
<evidence type="ECO:0000313" key="1">
    <source>
        <dbReference type="EMBL" id="EKX62385.1"/>
    </source>
</evidence>